<reference evidence="3 4" key="1">
    <citation type="submission" date="2020-11" db="EMBL/GenBank/DDBJ databases">
        <authorList>
            <person name="Peeters C."/>
        </authorList>
    </citation>
    <scope>NUCLEOTIDE SEQUENCE [LARGE SCALE GENOMIC DNA]</scope>
    <source>
        <strain evidence="3 4">LMG 7974</strain>
    </source>
</reference>
<dbReference type="EMBL" id="CAJHOF010000007">
    <property type="protein sequence ID" value="CAD7288393.1"/>
    <property type="molecule type" value="Genomic_DNA"/>
</dbReference>
<keyword evidence="2" id="KW-0449">Lipoprotein</keyword>
<dbReference type="RefSeq" id="WP_229932787.1">
    <property type="nucleotide sequence ID" value="NZ_CAJHOF010000007.1"/>
</dbReference>
<keyword evidence="2" id="KW-0812">Transmembrane</keyword>
<dbReference type="PANTHER" id="PTHR30203">
    <property type="entry name" value="OUTER MEMBRANE CATION EFFLUX PROTEIN"/>
    <property type="match status" value="1"/>
</dbReference>
<protein>
    <submittedName>
        <fullName evidence="3">Outer membrane protein OprM</fullName>
    </submittedName>
</protein>
<dbReference type="SUPFAM" id="SSF56954">
    <property type="entry name" value="Outer membrane efflux proteins (OEP)"/>
    <property type="match status" value="1"/>
</dbReference>
<sequence>MRNLGILILMLFFAGCSFRPDVPDIDTNFKANDENFQIQDKWWHDYNDEHLNALVQEALQKNSDLKIAYLNLEKARLSLEISKADLLPSLDIKGDATRSRTSGETNTKQDNIKYDSFSLSGVLSYEIDLWGRVRNSIASNQALLRANEYDLNTSRLSIVVSVIDSYFSLIALKMQEAVYIDTLKSYTDTMNYRKKQLEAGSITKSVYLQSQTLVQSAQIDLNKIQKSIVQASNALAILTNKTNDEILYSLIDVADTLPYVPEVKANISSDILLKRSDVASAYERLLSSNALVGVARAAYFPTLSLTGVFGFSSDALDSLFVQNANMWSIGGSMVQNVFDYSKRANNVELAQLSQSINAINYEKTIKTALSEVRIALNDRKTAIEILKQTKELLNSQQEIFELINAQYDAGYITHLELLDAKRNLLNAKLNAIGANLNLNNSVTQVYRAFGGGFSK</sequence>
<evidence type="ECO:0000256" key="2">
    <source>
        <dbReference type="RuleBase" id="RU362097"/>
    </source>
</evidence>
<comment type="similarity">
    <text evidence="1 2">Belongs to the outer membrane factor (OMF) (TC 1.B.17) family.</text>
</comment>
<dbReference type="Gene3D" id="1.20.1600.10">
    <property type="entry name" value="Outer membrane efflux proteins (OEP)"/>
    <property type="match status" value="1"/>
</dbReference>
<evidence type="ECO:0000313" key="3">
    <source>
        <dbReference type="EMBL" id="CAD7288393.1"/>
    </source>
</evidence>
<comment type="subcellular location">
    <subcellularLocation>
        <location evidence="2">Cell membrane</location>
        <topology evidence="2">Lipid-anchor</topology>
    </subcellularLocation>
</comment>
<dbReference type="Proteomes" id="UP000789803">
    <property type="component" value="Unassembled WGS sequence"/>
</dbReference>
<keyword evidence="2" id="KW-1134">Transmembrane beta strand</keyword>
<gene>
    <name evidence="3" type="primary">oprM</name>
    <name evidence="3" type="ORF">LMG7974_00987</name>
</gene>
<dbReference type="InterPro" id="IPR003423">
    <property type="entry name" value="OMP_efflux"/>
</dbReference>
<dbReference type="PROSITE" id="PS51257">
    <property type="entry name" value="PROKAR_LIPOPROTEIN"/>
    <property type="match status" value="1"/>
</dbReference>
<keyword evidence="2" id="KW-0564">Palmitate</keyword>
<dbReference type="InterPro" id="IPR010131">
    <property type="entry name" value="MdtP/NodT-like"/>
</dbReference>
<organism evidence="3 4">
    <name type="scientific">Campylobacter majalis</name>
    <dbReference type="NCBI Taxonomy" id="2790656"/>
    <lineage>
        <taxon>Bacteria</taxon>
        <taxon>Pseudomonadati</taxon>
        <taxon>Campylobacterota</taxon>
        <taxon>Epsilonproteobacteria</taxon>
        <taxon>Campylobacterales</taxon>
        <taxon>Campylobacteraceae</taxon>
        <taxon>Campylobacter</taxon>
    </lineage>
</organism>
<dbReference type="Gene3D" id="2.20.200.10">
    <property type="entry name" value="Outer membrane efflux proteins (OEP)"/>
    <property type="match status" value="1"/>
</dbReference>
<dbReference type="Pfam" id="PF02321">
    <property type="entry name" value="OEP"/>
    <property type="match status" value="2"/>
</dbReference>
<name>A0ABM8Q6E4_9BACT</name>
<keyword evidence="2" id="KW-0472">Membrane</keyword>
<proteinExistence type="inferred from homology"/>
<accession>A0ABM8Q6E4</accession>
<dbReference type="NCBIfam" id="TIGR01845">
    <property type="entry name" value="outer_NodT"/>
    <property type="match status" value="1"/>
</dbReference>
<evidence type="ECO:0000256" key="1">
    <source>
        <dbReference type="ARBA" id="ARBA00007613"/>
    </source>
</evidence>
<keyword evidence="4" id="KW-1185">Reference proteome</keyword>
<comment type="caution">
    <text evidence="3">The sequence shown here is derived from an EMBL/GenBank/DDBJ whole genome shotgun (WGS) entry which is preliminary data.</text>
</comment>
<evidence type="ECO:0000313" key="4">
    <source>
        <dbReference type="Proteomes" id="UP000789803"/>
    </source>
</evidence>